<reference evidence="3 4" key="1">
    <citation type="submission" date="2019-11" db="EMBL/GenBank/DDBJ databases">
        <title>Venatorbacter sp. nov. a predator of Campylobacter and other Gram-negative bacteria.</title>
        <authorList>
            <person name="Saeedi A."/>
            <person name="Cummings N.J."/>
            <person name="Connerton I.F."/>
            <person name="Connerton P.L."/>
        </authorList>
    </citation>
    <scope>NUCLEOTIDE SEQUENCE [LARGE SCALE GENOMIC DNA]</scope>
    <source>
        <strain evidence="3">XL5</strain>
    </source>
</reference>
<dbReference type="InterPro" id="IPR006145">
    <property type="entry name" value="PsdUridine_synth_RsuA/RluA"/>
</dbReference>
<dbReference type="Pfam" id="PF00849">
    <property type="entry name" value="PseudoU_synth_2"/>
    <property type="match status" value="1"/>
</dbReference>
<dbReference type="Proteomes" id="UP000596074">
    <property type="component" value="Chromosome"/>
</dbReference>
<dbReference type="KEGG" id="vcw:GJQ55_07875"/>
<evidence type="ECO:0000313" key="4">
    <source>
        <dbReference type="Proteomes" id="UP000596074"/>
    </source>
</evidence>
<organism evidence="3 4">
    <name type="scientific">Venatoribacter cucullus</name>
    <dbReference type="NCBI Taxonomy" id="2661630"/>
    <lineage>
        <taxon>Bacteria</taxon>
        <taxon>Pseudomonadati</taxon>
        <taxon>Pseudomonadota</taxon>
        <taxon>Gammaproteobacteria</taxon>
        <taxon>Oceanospirillales</taxon>
        <taxon>Oceanospirillaceae</taxon>
        <taxon>Venatoribacter</taxon>
    </lineage>
</organism>
<accession>A0A9X7UWX1</accession>
<dbReference type="InterPro" id="IPR050188">
    <property type="entry name" value="RluA_PseudoU_synthase"/>
</dbReference>
<dbReference type="InterPro" id="IPR020103">
    <property type="entry name" value="PsdUridine_synth_cat_dom_sf"/>
</dbReference>
<dbReference type="PROSITE" id="PS01129">
    <property type="entry name" value="PSI_RLU"/>
    <property type="match status" value="1"/>
</dbReference>
<dbReference type="SUPFAM" id="SSF55120">
    <property type="entry name" value="Pseudouridine synthase"/>
    <property type="match status" value="1"/>
</dbReference>
<feature type="domain" description="Pseudouridine synthase RsuA/RluA-like" evidence="2">
    <location>
        <begin position="21"/>
        <end position="163"/>
    </location>
</feature>
<dbReference type="InterPro" id="IPR006224">
    <property type="entry name" value="PsdUridine_synth_RluA-like_CS"/>
</dbReference>
<dbReference type="CDD" id="cd02869">
    <property type="entry name" value="PseudoU_synth_RluA_like"/>
    <property type="match status" value="1"/>
</dbReference>
<dbReference type="PANTHER" id="PTHR21600:SF87">
    <property type="entry name" value="RNA PSEUDOURIDYLATE SYNTHASE DOMAIN-CONTAINING PROTEIN 1"/>
    <property type="match status" value="1"/>
</dbReference>
<proteinExistence type="inferred from homology"/>
<dbReference type="EMBL" id="CP046056">
    <property type="protein sequence ID" value="QQD24399.1"/>
    <property type="molecule type" value="Genomic_DNA"/>
</dbReference>
<evidence type="ECO:0000259" key="2">
    <source>
        <dbReference type="Pfam" id="PF00849"/>
    </source>
</evidence>
<name>A0A9X7UWX1_9GAMM</name>
<dbReference type="GO" id="GO:0009982">
    <property type="term" value="F:pseudouridine synthase activity"/>
    <property type="evidence" value="ECO:0007669"/>
    <property type="project" value="InterPro"/>
</dbReference>
<dbReference type="PANTHER" id="PTHR21600">
    <property type="entry name" value="MITOCHONDRIAL RNA PSEUDOURIDINE SYNTHASE"/>
    <property type="match status" value="1"/>
</dbReference>
<dbReference type="GO" id="GO:0140098">
    <property type="term" value="F:catalytic activity, acting on RNA"/>
    <property type="evidence" value="ECO:0007669"/>
    <property type="project" value="UniProtKB-ARBA"/>
</dbReference>
<sequence length="229" mass="25263">MTLPEGTPDLTSCRLARGHDWLAINKPAGIGMHSEDDVAGLVVLASNAFGQPLWPVHRLDKVTSGVLLLATSASGAARLSALFAEHKMRKYYRAQSHSRPQKKQGWIKGDMSKGRNGSWLLLRSQNNPAITRFVSAYDEASQTRTFLLHPLTGRTHQLRVAMKSLGSPIDGDQRYRGAAADRTYLHAAALCWDDEQPDGSVQRIELTCSPASGQWVSTAADWEKPWLLF</sequence>
<dbReference type="GO" id="GO:0000455">
    <property type="term" value="P:enzyme-directed rRNA pseudouridine synthesis"/>
    <property type="evidence" value="ECO:0007669"/>
    <property type="project" value="TreeGrafter"/>
</dbReference>
<gene>
    <name evidence="3" type="ORF">GJQ55_07875</name>
</gene>
<evidence type="ECO:0000313" key="3">
    <source>
        <dbReference type="EMBL" id="QQD24399.1"/>
    </source>
</evidence>
<keyword evidence="4" id="KW-1185">Reference proteome</keyword>
<dbReference type="GO" id="GO:0003723">
    <property type="term" value="F:RNA binding"/>
    <property type="evidence" value="ECO:0007669"/>
    <property type="project" value="InterPro"/>
</dbReference>
<dbReference type="Gene3D" id="3.30.2350.10">
    <property type="entry name" value="Pseudouridine synthase"/>
    <property type="match status" value="1"/>
</dbReference>
<comment type="similarity">
    <text evidence="1">Belongs to the pseudouridine synthase RluA family.</text>
</comment>
<protein>
    <submittedName>
        <fullName evidence="3">RNA pseudouridine synthase</fullName>
    </submittedName>
</protein>
<evidence type="ECO:0000256" key="1">
    <source>
        <dbReference type="ARBA" id="ARBA00010876"/>
    </source>
</evidence>
<dbReference type="AlphaFoldDB" id="A0A9X7UWX1"/>
<dbReference type="RefSeq" id="WP_228344445.1">
    <property type="nucleotide sequence ID" value="NZ_CP046056.1"/>
</dbReference>